<dbReference type="GO" id="GO:0004789">
    <property type="term" value="F:thiamine-phosphate diphosphorylase activity"/>
    <property type="evidence" value="ECO:0007669"/>
    <property type="project" value="UniProtKB-EC"/>
</dbReference>
<comment type="pathway">
    <text evidence="1 9 11">Cofactor biosynthesis; thiamine diphosphate biosynthesis; thiamine phosphate from 4-amino-2-methyl-5-diphosphomethylpyrimidine and 4-methyl-5-(2-phosphoethyl)-thiazole: step 1/1.</text>
</comment>
<comment type="cofactor">
    <cofactor evidence="9">
        <name>Mg(2+)</name>
        <dbReference type="ChEBI" id="CHEBI:18420"/>
    </cofactor>
    <text evidence="9">Binds 1 Mg(2+) ion per subunit.</text>
</comment>
<feature type="binding site" evidence="9">
    <location>
        <begin position="191"/>
        <end position="192"/>
    </location>
    <ligand>
        <name>2-[(2R,5Z)-2-carboxy-4-methylthiazol-5(2H)-ylidene]ethyl phosphate</name>
        <dbReference type="ChEBI" id="CHEBI:62899"/>
    </ligand>
</feature>
<evidence type="ECO:0000256" key="7">
    <source>
        <dbReference type="ARBA" id="ARBA00047851"/>
    </source>
</evidence>
<evidence type="ECO:0000256" key="4">
    <source>
        <dbReference type="ARBA" id="ARBA00022842"/>
    </source>
</evidence>
<sequence length="220" mass="22787">MTRIDYRLNALVDAGLSVIGSLPELAALAARNGTTLVQYRDKTASTRIMIEQARAIGAALEGTGVPLVINDRVDVALAAGAAGVHLGAEDMDAETARLLLGPKAIIGLTVKNEADADRAGRAPVDYACIGGVFQTLSKINPDPPVGIEGLKRLRQRIRTLNPMLPVGAIAGIDLDQVPGVIAAGADGVASISAIFRKPDVAEAARSLRAAVDDALARRKA</sequence>
<protein>
    <recommendedName>
        <fullName evidence="9">Thiamine-phosphate synthase</fullName>
        <shortName evidence="9">TP synthase</shortName>
        <shortName evidence="9">TPS</shortName>
        <ecNumber evidence="9">2.5.1.3</ecNumber>
    </recommendedName>
    <alternativeName>
        <fullName evidence="9">Thiamine-phosphate pyrophosphorylase</fullName>
        <shortName evidence="9">TMP pyrophosphorylase</shortName>
        <shortName evidence="9">TMP-PPase</shortName>
    </alternativeName>
</protein>
<keyword evidence="14" id="KW-1185">Reference proteome</keyword>
<evidence type="ECO:0000259" key="12">
    <source>
        <dbReference type="Pfam" id="PF02581"/>
    </source>
</evidence>
<gene>
    <name evidence="9 13" type="primary">thiE</name>
    <name evidence="13" type="ORF">HV823_01765</name>
</gene>
<evidence type="ECO:0000256" key="5">
    <source>
        <dbReference type="ARBA" id="ARBA00022977"/>
    </source>
</evidence>
<evidence type="ECO:0000256" key="3">
    <source>
        <dbReference type="ARBA" id="ARBA00022723"/>
    </source>
</evidence>
<dbReference type="EC" id="2.5.1.3" evidence="9"/>
<keyword evidence="4 9" id="KW-0460">Magnesium</keyword>
<feature type="binding site" evidence="9">
    <location>
        <begin position="135"/>
        <end position="137"/>
    </location>
    <ligand>
        <name>2-[(2R,5Z)-2-carboxy-4-methylthiazol-5(2H)-ylidene]ethyl phosphate</name>
        <dbReference type="ChEBI" id="CHEBI:62899"/>
    </ligand>
</feature>
<feature type="binding site" evidence="9">
    <location>
        <position position="71"/>
    </location>
    <ligand>
        <name>Mg(2+)</name>
        <dbReference type="ChEBI" id="CHEBI:18420"/>
    </ligand>
</feature>
<dbReference type="InterPro" id="IPR022998">
    <property type="entry name" value="ThiamineP_synth_TenI"/>
</dbReference>
<dbReference type="InterPro" id="IPR013785">
    <property type="entry name" value="Aldolase_TIM"/>
</dbReference>
<evidence type="ECO:0000256" key="1">
    <source>
        <dbReference type="ARBA" id="ARBA00005165"/>
    </source>
</evidence>
<evidence type="ECO:0000256" key="9">
    <source>
        <dbReference type="HAMAP-Rule" id="MF_00097"/>
    </source>
</evidence>
<comment type="catalytic activity">
    <reaction evidence="6 9 10">
        <text>4-methyl-5-(2-phosphooxyethyl)-thiazole + 4-amino-2-methyl-5-(diphosphooxymethyl)pyrimidine + H(+) = thiamine phosphate + diphosphate</text>
        <dbReference type="Rhea" id="RHEA:22328"/>
        <dbReference type="ChEBI" id="CHEBI:15378"/>
        <dbReference type="ChEBI" id="CHEBI:33019"/>
        <dbReference type="ChEBI" id="CHEBI:37575"/>
        <dbReference type="ChEBI" id="CHEBI:57841"/>
        <dbReference type="ChEBI" id="CHEBI:58296"/>
        <dbReference type="EC" id="2.5.1.3"/>
    </reaction>
</comment>
<comment type="similarity">
    <text evidence="9 10">Belongs to the thiamine-phosphate synthase family.</text>
</comment>
<dbReference type="InterPro" id="IPR034291">
    <property type="entry name" value="TMP_synthase"/>
</dbReference>
<evidence type="ECO:0000256" key="11">
    <source>
        <dbReference type="RuleBase" id="RU004253"/>
    </source>
</evidence>
<evidence type="ECO:0000313" key="13">
    <source>
        <dbReference type="EMBL" id="NVP53972.1"/>
    </source>
</evidence>
<dbReference type="NCBIfam" id="TIGR00693">
    <property type="entry name" value="thiE"/>
    <property type="match status" value="1"/>
</dbReference>
<feature type="binding site" evidence="9">
    <location>
        <position position="138"/>
    </location>
    <ligand>
        <name>4-amino-2-methyl-5-(diphosphooxymethyl)pyrimidine</name>
        <dbReference type="ChEBI" id="CHEBI:57841"/>
    </ligand>
</feature>
<comment type="catalytic activity">
    <reaction evidence="8 9 10">
        <text>2-[(2R,5Z)-2-carboxy-4-methylthiazol-5(2H)-ylidene]ethyl phosphate + 4-amino-2-methyl-5-(diphosphooxymethyl)pyrimidine + 2 H(+) = thiamine phosphate + CO2 + diphosphate</text>
        <dbReference type="Rhea" id="RHEA:47844"/>
        <dbReference type="ChEBI" id="CHEBI:15378"/>
        <dbReference type="ChEBI" id="CHEBI:16526"/>
        <dbReference type="ChEBI" id="CHEBI:33019"/>
        <dbReference type="ChEBI" id="CHEBI:37575"/>
        <dbReference type="ChEBI" id="CHEBI:57841"/>
        <dbReference type="ChEBI" id="CHEBI:62899"/>
        <dbReference type="EC" id="2.5.1.3"/>
    </reaction>
</comment>
<feature type="binding site" evidence="9">
    <location>
        <position position="70"/>
    </location>
    <ligand>
        <name>4-amino-2-methyl-5-(diphosphooxymethyl)pyrimidine</name>
        <dbReference type="ChEBI" id="CHEBI:57841"/>
    </ligand>
</feature>
<comment type="catalytic activity">
    <reaction evidence="7 9 10">
        <text>2-(2-carboxy-4-methylthiazol-5-yl)ethyl phosphate + 4-amino-2-methyl-5-(diphosphooxymethyl)pyrimidine + 2 H(+) = thiamine phosphate + CO2 + diphosphate</text>
        <dbReference type="Rhea" id="RHEA:47848"/>
        <dbReference type="ChEBI" id="CHEBI:15378"/>
        <dbReference type="ChEBI" id="CHEBI:16526"/>
        <dbReference type="ChEBI" id="CHEBI:33019"/>
        <dbReference type="ChEBI" id="CHEBI:37575"/>
        <dbReference type="ChEBI" id="CHEBI:57841"/>
        <dbReference type="ChEBI" id="CHEBI:62890"/>
        <dbReference type="EC" id="2.5.1.3"/>
    </reaction>
</comment>
<dbReference type="Pfam" id="PF02581">
    <property type="entry name" value="TMP-TENI"/>
    <property type="match status" value="1"/>
</dbReference>
<feature type="binding site" evidence="9">
    <location>
        <position position="171"/>
    </location>
    <ligand>
        <name>2-[(2R,5Z)-2-carboxy-4-methylthiazol-5(2H)-ylidene]ethyl phosphate</name>
        <dbReference type="ChEBI" id="CHEBI:62899"/>
    </ligand>
</feature>
<dbReference type="RefSeq" id="WP_176948024.1">
    <property type="nucleotide sequence ID" value="NZ_JABXYK010000001.1"/>
</dbReference>
<keyword evidence="5 9" id="KW-0784">Thiamine biosynthesis</keyword>
<dbReference type="InterPro" id="IPR036206">
    <property type="entry name" value="ThiamineP_synth_sf"/>
</dbReference>
<dbReference type="EMBL" id="JABXYK010000001">
    <property type="protein sequence ID" value="NVP53972.1"/>
    <property type="molecule type" value="Genomic_DNA"/>
</dbReference>
<comment type="function">
    <text evidence="9">Condenses 4-methyl-5-(beta-hydroxyethyl)thiazole monophosphate (THZ-P) and 2-methyl-4-amino-5-hydroxymethyl pyrimidine pyrophosphate (HMP-PP) to form thiamine monophosphate (TMP).</text>
</comment>
<evidence type="ECO:0000256" key="6">
    <source>
        <dbReference type="ARBA" id="ARBA00047334"/>
    </source>
</evidence>
<reference evidence="13 14" key="1">
    <citation type="submission" date="2020-06" db="EMBL/GenBank/DDBJ databases">
        <title>Rhizobium sp.nov. isolated from the tomato plant.</title>
        <authorList>
            <person name="Thin K.K."/>
            <person name="Zhang X."/>
            <person name="He S."/>
        </authorList>
    </citation>
    <scope>NUCLEOTIDE SEQUENCE [LARGE SCALE GENOMIC DNA]</scope>
    <source>
        <strain evidence="13 14">DBTS2</strain>
    </source>
</reference>
<dbReference type="CDD" id="cd00564">
    <property type="entry name" value="TMP_TenI"/>
    <property type="match status" value="1"/>
</dbReference>
<dbReference type="SUPFAM" id="SSF51391">
    <property type="entry name" value="Thiamin phosphate synthase"/>
    <property type="match status" value="1"/>
</dbReference>
<feature type="binding site" evidence="9">
    <location>
        <begin position="38"/>
        <end position="42"/>
    </location>
    <ligand>
        <name>4-amino-2-methyl-5-(diphosphooxymethyl)pyrimidine</name>
        <dbReference type="ChEBI" id="CHEBI:57841"/>
    </ligand>
</feature>
<dbReference type="PANTHER" id="PTHR20857">
    <property type="entry name" value="THIAMINE-PHOSPHATE PYROPHOSPHORYLASE"/>
    <property type="match status" value="1"/>
</dbReference>
<keyword evidence="3 9" id="KW-0479">Metal-binding</keyword>
<proteinExistence type="inferred from homology"/>
<feature type="binding site" evidence="9">
    <location>
        <position position="90"/>
    </location>
    <ligand>
        <name>Mg(2+)</name>
        <dbReference type="ChEBI" id="CHEBI:18420"/>
    </ligand>
</feature>
<feature type="domain" description="Thiamine phosphate synthase/TenI" evidence="12">
    <location>
        <begin position="15"/>
        <end position="194"/>
    </location>
</feature>
<feature type="binding site" evidence="9">
    <location>
        <position position="109"/>
    </location>
    <ligand>
        <name>4-amino-2-methyl-5-(diphosphooxymethyl)pyrimidine</name>
        <dbReference type="ChEBI" id="CHEBI:57841"/>
    </ligand>
</feature>
<dbReference type="HAMAP" id="MF_00097">
    <property type="entry name" value="TMP_synthase"/>
    <property type="match status" value="1"/>
</dbReference>
<name>A0ABX2QAE4_9HYPH</name>
<organism evidence="13 14">
    <name type="scientific">Mycoplana rhizolycopersici</name>
    <dbReference type="NCBI Taxonomy" id="2746702"/>
    <lineage>
        <taxon>Bacteria</taxon>
        <taxon>Pseudomonadati</taxon>
        <taxon>Pseudomonadota</taxon>
        <taxon>Alphaproteobacteria</taxon>
        <taxon>Hyphomicrobiales</taxon>
        <taxon>Rhizobiaceae</taxon>
        <taxon>Mycoplana</taxon>
    </lineage>
</organism>
<dbReference type="PANTHER" id="PTHR20857:SF15">
    <property type="entry name" value="THIAMINE-PHOSPHATE SYNTHASE"/>
    <property type="match status" value="1"/>
</dbReference>
<keyword evidence="2 9" id="KW-0808">Transferase</keyword>
<evidence type="ECO:0000313" key="14">
    <source>
        <dbReference type="Proteomes" id="UP000659172"/>
    </source>
</evidence>
<comment type="caution">
    <text evidence="13">The sequence shown here is derived from an EMBL/GenBank/DDBJ whole genome shotgun (WGS) entry which is preliminary data.</text>
</comment>
<accession>A0ABX2QAE4</accession>
<dbReference type="Gene3D" id="3.20.20.70">
    <property type="entry name" value="Aldolase class I"/>
    <property type="match status" value="1"/>
</dbReference>
<evidence type="ECO:0000256" key="8">
    <source>
        <dbReference type="ARBA" id="ARBA00047883"/>
    </source>
</evidence>
<evidence type="ECO:0000256" key="2">
    <source>
        <dbReference type="ARBA" id="ARBA00022679"/>
    </source>
</evidence>
<dbReference type="Proteomes" id="UP000659172">
    <property type="component" value="Unassembled WGS sequence"/>
</dbReference>
<evidence type="ECO:0000256" key="10">
    <source>
        <dbReference type="RuleBase" id="RU003826"/>
    </source>
</evidence>